<evidence type="ECO:0000256" key="1">
    <source>
        <dbReference type="SAM" id="Coils"/>
    </source>
</evidence>
<dbReference type="GO" id="GO:0036064">
    <property type="term" value="C:ciliary basal body"/>
    <property type="evidence" value="ECO:0007669"/>
    <property type="project" value="TreeGrafter"/>
</dbReference>
<evidence type="ECO:0000259" key="4">
    <source>
        <dbReference type="Pfam" id="PF23361"/>
    </source>
</evidence>
<evidence type="ECO:0000313" key="7">
    <source>
        <dbReference type="Proteomes" id="UP000243217"/>
    </source>
</evidence>
<accession>A0A1W0A0Q1</accession>
<dbReference type="Proteomes" id="UP000243217">
    <property type="component" value="Unassembled WGS sequence"/>
</dbReference>
<comment type="caution">
    <text evidence="6">The sequence shown here is derived from an EMBL/GenBank/DDBJ whole genome shotgun (WGS) entry which is preliminary data.</text>
</comment>
<dbReference type="PANTHER" id="PTHR16074">
    <property type="entry name" value="BARDET-BIEDL SYNDROME 7 PROTEIN"/>
    <property type="match status" value="1"/>
</dbReference>
<dbReference type="InterPro" id="IPR056334">
    <property type="entry name" value="BBS7_GAE_dom"/>
</dbReference>
<evidence type="ECO:0000259" key="3">
    <source>
        <dbReference type="Pfam" id="PF23360"/>
    </source>
</evidence>
<dbReference type="STRING" id="74557.A0A1W0A0Q1"/>
<dbReference type="Pfam" id="PF23360">
    <property type="entry name" value="BBS7_GAE"/>
    <property type="match status" value="1"/>
</dbReference>
<organism evidence="6 7">
    <name type="scientific">Thraustotheca clavata</name>
    <dbReference type="NCBI Taxonomy" id="74557"/>
    <lineage>
        <taxon>Eukaryota</taxon>
        <taxon>Sar</taxon>
        <taxon>Stramenopiles</taxon>
        <taxon>Oomycota</taxon>
        <taxon>Saprolegniomycetes</taxon>
        <taxon>Saprolegniales</taxon>
        <taxon>Achlyaceae</taxon>
        <taxon>Thraustotheca</taxon>
    </lineage>
</organism>
<dbReference type="GO" id="GO:0005930">
    <property type="term" value="C:axoneme"/>
    <property type="evidence" value="ECO:0007669"/>
    <property type="project" value="TreeGrafter"/>
</dbReference>
<dbReference type="GO" id="GO:0060271">
    <property type="term" value="P:cilium assembly"/>
    <property type="evidence" value="ECO:0007669"/>
    <property type="project" value="TreeGrafter"/>
</dbReference>
<feature type="domain" description="BBS7 beta-propeller" evidence="5">
    <location>
        <begin position="22"/>
        <end position="321"/>
    </location>
</feature>
<dbReference type="InterPro" id="IPR015943">
    <property type="entry name" value="WD40/YVTN_repeat-like_dom_sf"/>
</dbReference>
<evidence type="ECO:0000259" key="5">
    <source>
        <dbReference type="Pfam" id="PF23743"/>
    </source>
</evidence>
<proteinExistence type="predicted"/>
<dbReference type="SUPFAM" id="SSF50978">
    <property type="entry name" value="WD40 repeat-like"/>
    <property type="match status" value="1"/>
</dbReference>
<name>A0A1W0A0Q1_9STRA</name>
<dbReference type="GO" id="GO:0016020">
    <property type="term" value="C:membrane"/>
    <property type="evidence" value="ECO:0007669"/>
    <property type="project" value="TreeGrafter"/>
</dbReference>
<evidence type="ECO:0000259" key="2">
    <source>
        <dbReference type="Pfam" id="PF23349"/>
    </source>
</evidence>
<evidence type="ECO:0000313" key="6">
    <source>
        <dbReference type="EMBL" id="OQS03872.1"/>
    </source>
</evidence>
<dbReference type="Pfam" id="PF23743">
    <property type="entry name" value="Beta-prop_BBS7"/>
    <property type="match status" value="1"/>
</dbReference>
<protein>
    <submittedName>
        <fullName evidence="6">Uncharacterized protein</fullName>
    </submittedName>
</protein>
<reference evidence="6 7" key="1">
    <citation type="journal article" date="2014" name="Genome Biol. Evol.">
        <title>The secreted proteins of Achlya hypogyna and Thraustotheca clavata identify the ancestral oomycete secretome and reveal gene acquisitions by horizontal gene transfer.</title>
        <authorList>
            <person name="Misner I."/>
            <person name="Blouin N."/>
            <person name="Leonard G."/>
            <person name="Richards T.A."/>
            <person name="Lane C.E."/>
        </authorList>
    </citation>
    <scope>NUCLEOTIDE SEQUENCE [LARGE SCALE GENOMIC DNA]</scope>
    <source>
        <strain evidence="6 7">ATCC 34112</strain>
    </source>
</reference>
<keyword evidence="7" id="KW-1185">Reference proteome</keyword>
<dbReference type="OrthoDB" id="414590at2759"/>
<dbReference type="EMBL" id="JNBS01000742">
    <property type="protein sequence ID" value="OQS03872.1"/>
    <property type="molecule type" value="Genomic_DNA"/>
</dbReference>
<dbReference type="AlphaFoldDB" id="A0A1W0A0Q1"/>
<keyword evidence="1" id="KW-0175">Coiled coil</keyword>
<gene>
    <name evidence="6" type="ORF">THRCLA_03847</name>
</gene>
<feature type="domain" description="BBS7 platform" evidence="4">
    <location>
        <begin position="498"/>
        <end position="603"/>
    </location>
</feature>
<feature type="domain" description="BBS7 helical hairpin" evidence="2">
    <location>
        <begin position="607"/>
        <end position="720"/>
    </location>
</feature>
<dbReference type="InterPro" id="IPR056332">
    <property type="entry name" value="Beta-prop_BBS7"/>
</dbReference>
<dbReference type="InterPro" id="IPR056333">
    <property type="entry name" value="BBS7_pf_dom"/>
</dbReference>
<dbReference type="InterPro" id="IPR056335">
    <property type="entry name" value="BBS7_hairpin"/>
</dbReference>
<feature type="coiled-coil region" evidence="1">
    <location>
        <begin position="339"/>
        <end position="366"/>
    </location>
</feature>
<dbReference type="PANTHER" id="PTHR16074:SF4">
    <property type="entry name" value="BARDET-BIEDL SYNDROME 7 PROTEIN"/>
    <property type="match status" value="1"/>
</dbReference>
<dbReference type="Gene3D" id="2.130.10.10">
    <property type="entry name" value="YVTN repeat-like/Quinoprotein amine dehydrogenase"/>
    <property type="match status" value="1"/>
</dbReference>
<dbReference type="Pfam" id="PF23361">
    <property type="entry name" value="BBS7_pf"/>
    <property type="match status" value="1"/>
</dbReference>
<dbReference type="InterPro" id="IPR036322">
    <property type="entry name" value="WD40_repeat_dom_sf"/>
</dbReference>
<sequence length="723" mass="82089">MNLQLNHAELFKVGPISSRQTLKLLPLSLKKKKQKLVIGDDSGVVSSFQMKKGDPLTIYKSVPHTNPITCITLGMHKGTTDKAFVSSGQQVIGYNKKGKEFFKFQSNLSETINRVFTYDSQLWTATDYVYNQFENGQDKYFYMCQDRINDMMLFTDNNEDLLPVLGCQDKYIRIMNGNEAIAKKSISGACTTLTKHLIKKNPSQILYGSSNGSFGALQWTNQKLKTMWKTDGGKVDGASPAAITALCSYDINKDDLNEIIVGRDDGRIEVYSMDANGEIIKEFECVEQESIRAFQGGVLSTPGFEEIVFCTYSGRVSSLTTEPLDQPDTDDVYGRSRGTVQRETRIVKLRKEIVQLEEKVNKERDRSAKKGASEKECLPVVEEIPVNCKCTLNPTEQTYDLFVEIPVPIASVVLHSSVPLDLLDTKNNQAILCRSPPDPVNNSHVLATYRCQDFTNRLEFRIRTLEGQYGEIELIVLADMVPRCAQVVKQFIKPLSLHNRINVVDSTEIDPSVLNTLHFTGDFALIQVHEWVRYCLPDVPVRLQDEDVKMYFRNTFFGNILVCEYRKGEALFSTSSISTIAILKEVITKEATSRKIGLDINFDIKPNSIQYLLGLLRPKLDEKQMIASQVKIIEGIKELQMHEDDYGLWMSPEYQSILKDADSIMEEFKARPRALNYLAGVLTDLYVDISKFRGVNPKPQIPQLYQLLEHYNYDALVDFFMRH</sequence>
<dbReference type="GO" id="GO:0008104">
    <property type="term" value="P:intracellular protein localization"/>
    <property type="evidence" value="ECO:0007669"/>
    <property type="project" value="TreeGrafter"/>
</dbReference>
<dbReference type="GO" id="GO:0034464">
    <property type="term" value="C:BBSome"/>
    <property type="evidence" value="ECO:0007669"/>
    <property type="project" value="TreeGrafter"/>
</dbReference>
<feature type="domain" description="BBS7 GAE" evidence="3">
    <location>
        <begin position="385"/>
        <end position="489"/>
    </location>
</feature>
<dbReference type="Pfam" id="PF23349">
    <property type="entry name" value="BBS7_hp"/>
    <property type="match status" value="1"/>
</dbReference>